<evidence type="ECO:0000313" key="1">
    <source>
        <dbReference type="EMBL" id="KAI8530372.1"/>
    </source>
</evidence>
<keyword evidence="2" id="KW-1185">Reference proteome</keyword>
<name>A0ACC0LPP9_RHOML</name>
<proteinExistence type="predicted"/>
<reference evidence="1" key="1">
    <citation type="submission" date="2022-02" db="EMBL/GenBank/DDBJ databases">
        <title>Plant Genome Project.</title>
        <authorList>
            <person name="Zhang R.-G."/>
        </authorList>
    </citation>
    <scope>NUCLEOTIDE SEQUENCE</scope>
    <source>
        <strain evidence="1">AT1</strain>
    </source>
</reference>
<sequence length="91" mass="9948">MIGEAMEAGQESRGQRVRDAQGKAATVEFEVARTKPARIAGLVLADWAEEAVRLMLAMEKEFHKIASGTPLRLHYPPVTPAPTSVQPRPQV</sequence>
<organism evidence="1 2">
    <name type="scientific">Rhododendron molle</name>
    <name type="common">Chinese azalea</name>
    <name type="synonym">Azalea mollis</name>
    <dbReference type="NCBI Taxonomy" id="49168"/>
    <lineage>
        <taxon>Eukaryota</taxon>
        <taxon>Viridiplantae</taxon>
        <taxon>Streptophyta</taxon>
        <taxon>Embryophyta</taxon>
        <taxon>Tracheophyta</taxon>
        <taxon>Spermatophyta</taxon>
        <taxon>Magnoliopsida</taxon>
        <taxon>eudicotyledons</taxon>
        <taxon>Gunneridae</taxon>
        <taxon>Pentapetalae</taxon>
        <taxon>asterids</taxon>
        <taxon>Ericales</taxon>
        <taxon>Ericaceae</taxon>
        <taxon>Ericoideae</taxon>
        <taxon>Rhodoreae</taxon>
        <taxon>Rhododendron</taxon>
    </lineage>
</organism>
<protein>
    <submittedName>
        <fullName evidence="1">Uncharacterized protein</fullName>
    </submittedName>
</protein>
<accession>A0ACC0LPP9</accession>
<dbReference type="Proteomes" id="UP001062846">
    <property type="component" value="Chromosome 11"/>
</dbReference>
<dbReference type="EMBL" id="CM046398">
    <property type="protein sequence ID" value="KAI8530372.1"/>
    <property type="molecule type" value="Genomic_DNA"/>
</dbReference>
<comment type="caution">
    <text evidence="1">The sequence shown here is derived from an EMBL/GenBank/DDBJ whole genome shotgun (WGS) entry which is preliminary data.</text>
</comment>
<evidence type="ECO:0000313" key="2">
    <source>
        <dbReference type="Proteomes" id="UP001062846"/>
    </source>
</evidence>
<gene>
    <name evidence="1" type="ORF">RHMOL_Rhmol11G0053000</name>
</gene>